<sequence length="177" mass="18238">MPTPFMRRRGSFAARAASTLGVLAAVAGLTTVGSPAFAVDGTSDTHCVTVISGVKAGEKASAVRSHTCFTGAGAAAQAESAAPSAAAATELMIWSEHSAWGGVYDRIYGYDGNCNASGYAFNPSTWWSNNLSSFQVLSGCNKSYLSGPRGNGSFTGNVSYVGNTLNDAVTYIKVWNG</sequence>
<dbReference type="RefSeq" id="WP_164323545.1">
    <property type="nucleotide sequence ID" value="NZ_JAAGLU010000059.1"/>
</dbReference>
<keyword evidence="1" id="KW-0732">Signal</keyword>
<comment type="caution">
    <text evidence="2">The sequence shown here is derived from an EMBL/GenBank/DDBJ whole genome shotgun (WGS) entry which is preliminary data.</text>
</comment>
<proteinExistence type="predicted"/>
<reference evidence="2" key="1">
    <citation type="submission" date="2020-01" db="EMBL/GenBank/DDBJ databases">
        <title>Insect and environment-associated Actinomycetes.</title>
        <authorList>
            <person name="Currrie C."/>
            <person name="Chevrette M."/>
            <person name="Carlson C."/>
            <person name="Stubbendieck R."/>
            <person name="Wendt-Pienkowski E."/>
        </authorList>
    </citation>
    <scope>NUCLEOTIDE SEQUENCE</scope>
    <source>
        <strain evidence="2">SID12501</strain>
    </source>
</reference>
<protein>
    <recommendedName>
        <fullName evidence="3">Peptidase inhibitor family I36 protein</fullName>
    </recommendedName>
</protein>
<evidence type="ECO:0000256" key="1">
    <source>
        <dbReference type="SAM" id="SignalP"/>
    </source>
</evidence>
<evidence type="ECO:0000313" key="2">
    <source>
        <dbReference type="EMBL" id="NEC92149.1"/>
    </source>
</evidence>
<name>A0A6B3C679_9ACTN</name>
<feature type="signal peptide" evidence="1">
    <location>
        <begin position="1"/>
        <end position="38"/>
    </location>
</feature>
<accession>A0A6B3C679</accession>
<dbReference type="AlphaFoldDB" id="A0A6B3C679"/>
<evidence type="ECO:0008006" key="3">
    <source>
        <dbReference type="Google" id="ProtNLM"/>
    </source>
</evidence>
<dbReference type="EMBL" id="JAAGLU010000059">
    <property type="protein sequence ID" value="NEC92149.1"/>
    <property type="molecule type" value="Genomic_DNA"/>
</dbReference>
<organism evidence="2">
    <name type="scientific">Streptomyces sp. SID12501</name>
    <dbReference type="NCBI Taxonomy" id="2706042"/>
    <lineage>
        <taxon>Bacteria</taxon>
        <taxon>Bacillati</taxon>
        <taxon>Actinomycetota</taxon>
        <taxon>Actinomycetes</taxon>
        <taxon>Kitasatosporales</taxon>
        <taxon>Streptomycetaceae</taxon>
        <taxon>Streptomyces</taxon>
    </lineage>
</organism>
<gene>
    <name evidence="2" type="ORF">G3I71_41710</name>
</gene>
<feature type="chain" id="PRO_5025461544" description="Peptidase inhibitor family I36 protein" evidence="1">
    <location>
        <begin position="39"/>
        <end position="177"/>
    </location>
</feature>